<name>A0AAD8LSQ9_BABGI</name>
<evidence type="ECO:0000256" key="1">
    <source>
        <dbReference type="SAM" id="MobiDB-lite"/>
    </source>
</evidence>
<dbReference type="AlphaFoldDB" id="A0AAD8LSQ9"/>
<comment type="caution">
    <text evidence="2">The sequence shown here is derived from an EMBL/GenBank/DDBJ whole genome shotgun (WGS) entry which is preliminary data.</text>
</comment>
<sequence>MLPAGATVRLKNAINSRDVYTYATCLRKSFLNVKRNAHYALTVIRRESSSRDGSQSAGHTSLQVPHTSDSAHITAVPLDEGLERVVNAVSKKINNGNNNICVSVLSPPSNVLTKLLHAAFNNGKITVNMMPMDLSLLASRLQSNESTACYRKHVVDNWRSLMVEAGTEAVITTRDYYNLLVPICRELTLPLFVMTDRPTILEDNEFEGALKAGHGYYNLLNCPLKTEEAQNQKSADSIDMNAITLRLFSEINSCKAKAVVHTASTLTAEFSRIRSVMKLGKSDCVINCLFPHEYAYTVYGILYTTHSKARLHSPFQMVPSAEYHNVKPKFPLTSQRSMQETVALMHGKSVFDYVRHQKCSPTVLLCNSQSLGILLDFITCEDLSQQERNAYIAEWKPLQRIFVFDDISQLYSNSLKDKMTTFMETMCIEAGATRVYTLQEAGAICYQDIVSSSEVVTLPGCEIKEGTTDYTVNVSSGSLFKVKTLSIYYI</sequence>
<dbReference type="EMBL" id="JAVEPI010000002">
    <property type="protein sequence ID" value="KAK1443260.1"/>
    <property type="molecule type" value="Genomic_DNA"/>
</dbReference>
<organism evidence="2 3">
    <name type="scientific">Babesia gibsoni</name>
    <dbReference type="NCBI Taxonomy" id="33632"/>
    <lineage>
        <taxon>Eukaryota</taxon>
        <taxon>Sar</taxon>
        <taxon>Alveolata</taxon>
        <taxon>Apicomplexa</taxon>
        <taxon>Aconoidasida</taxon>
        <taxon>Piroplasmida</taxon>
        <taxon>Babesiidae</taxon>
        <taxon>Babesia</taxon>
    </lineage>
</organism>
<evidence type="ECO:0000313" key="3">
    <source>
        <dbReference type="Proteomes" id="UP001230268"/>
    </source>
</evidence>
<proteinExistence type="predicted"/>
<keyword evidence="3" id="KW-1185">Reference proteome</keyword>
<gene>
    <name evidence="2" type="ORF">BgAZ_201360</name>
</gene>
<reference evidence="2" key="1">
    <citation type="submission" date="2023-08" db="EMBL/GenBank/DDBJ databases">
        <title>Draft sequence of the Babesia gibsoni genome.</title>
        <authorList>
            <person name="Yamagishi J.Y."/>
            <person name="Xuan X.X."/>
        </authorList>
    </citation>
    <scope>NUCLEOTIDE SEQUENCE</scope>
    <source>
        <strain evidence="2">Azabu</strain>
    </source>
</reference>
<feature type="region of interest" description="Disordered" evidence="1">
    <location>
        <begin position="50"/>
        <end position="70"/>
    </location>
</feature>
<feature type="compositionally biased region" description="Polar residues" evidence="1">
    <location>
        <begin position="51"/>
        <end position="70"/>
    </location>
</feature>
<protein>
    <submittedName>
        <fullName evidence="2">Uncharacterized protein</fullName>
    </submittedName>
</protein>
<dbReference type="Proteomes" id="UP001230268">
    <property type="component" value="Unassembled WGS sequence"/>
</dbReference>
<evidence type="ECO:0000313" key="2">
    <source>
        <dbReference type="EMBL" id="KAK1443260.1"/>
    </source>
</evidence>
<accession>A0AAD8LSQ9</accession>